<dbReference type="GO" id="GO:0005634">
    <property type="term" value="C:nucleus"/>
    <property type="evidence" value="ECO:0007669"/>
    <property type="project" value="UniProtKB-SubCell"/>
</dbReference>
<dbReference type="Pfam" id="PF07741">
    <property type="entry name" value="BRF1"/>
    <property type="match status" value="1"/>
</dbReference>
<feature type="domain" description="TFIIB-type" evidence="13">
    <location>
        <begin position="1"/>
        <end position="32"/>
    </location>
</feature>
<evidence type="ECO:0000256" key="8">
    <source>
        <dbReference type="ARBA" id="ARBA00023163"/>
    </source>
</evidence>
<dbReference type="InterPro" id="IPR013763">
    <property type="entry name" value="Cyclin-like_dom"/>
</dbReference>
<dbReference type="Proteomes" id="UP001295794">
    <property type="component" value="Unassembled WGS sequence"/>
</dbReference>
<dbReference type="Pfam" id="PF00382">
    <property type="entry name" value="TFIIB"/>
    <property type="match status" value="2"/>
</dbReference>
<sequence length="660" mass="72926">MPSSCSECGGTVLEYDMAAGNGVCVACGMVVEENTIVSEITFGETSSGGAMVQGSFVGQGATGARFGGPYGNRGNGDSRAQTLENASKKIHMVSSVLRLSETISNAALRMYTLAVEHKFTKGRKSMNVVAVCLYIACRQKETYNHMLIDFSDLLQVNVFELGHTYLQLVQTLNLRLPLVDPSHYIARFAALLEFGDETPKVSVDAIRLVQRFDRDWMRCGRRPAGICGAALLLAARMNNFRRSVQEIVQVVKIADTTLKKRLDEFKNTPSGQLTLADFRSVWLDEEVDPPAYTRNKQKEEEDRLAVAEAAEEALMGGSKEQEGKVKGKKKKKKGKRKREESDQDDEETLASKADGVDATTPLRVPLDPSDLNAGILAGTSSVPLFLPDLDEEMNLVADKDDPNIDPALLFPPSTDRTLVNSSSAAETSLSEALSEEMTNYLENTQGAMLSSALDEAQARRIAQFETVDELLGLNEDELDRFILTEDEVKVKERVWVELNRDYLEALAAKGDEEKQATKSKKVRIPAVTFFYLTPLSLQRRKTTSNVPRDTSNPTADSAADSAEQLVKKNSRYSKRINYDALRNLLVEGPTYDEKDDSQLYTFDDKDDDEGMQNLVVIEGEAEPAPPLIRRTPKSTAAAPPEDDEDEESDKGEDLGWEQEV</sequence>
<dbReference type="GO" id="GO:0006384">
    <property type="term" value="P:transcription initiation at RNA polymerase III promoter"/>
    <property type="evidence" value="ECO:0007669"/>
    <property type="project" value="UniProtKB-ARBA"/>
</dbReference>
<comment type="caution">
    <text evidence="14">The sequence shown here is derived from an EMBL/GenBank/DDBJ whole genome shotgun (WGS) entry which is preliminary data.</text>
</comment>
<dbReference type="InterPro" id="IPR011665">
    <property type="entry name" value="BRF1_TBP-bd_dom"/>
</dbReference>
<dbReference type="Pfam" id="PF08271">
    <property type="entry name" value="Zn_Ribbon_TF"/>
    <property type="match status" value="1"/>
</dbReference>
<keyword evidence="6" id="KW-0805">Transcription regulation</keyword>
<dbReference type="InterPro" id="IPR013137">
    <property type="entry name" value="Znf_TFIIB"/>
</dbReference>
<dbReference type="CDD" id="cd20553">
    <property type="entry name" value="CYCLIN_TFIIIB90_rpt1"/>
    <property type="match status" value="1"/>
</dbReference>
<dbReference type="PANTHER" id="PTHR11618">
    <property type="entry name" value="TRANSCRIPTION INITIATION FACTOR IIB-RELATED"/>
    <property type="match status" value="1"/>
</dbReference>
<dbReference type="InterPro" id="IPR013150">
    <property type="entry name" value="TFIIB_cyclin"/>
</dbReference>
<comment type="subcellular location">
    <subcellularLocation>
        <location evidence="1">Nucleus</location>
    </subcellularLocation>
</comment>
<evidence type="ECO:0000256" key="3">
    <source>
        <dbReference type="ARBA" id="ARBA00022723"/>
    </source>
</evidence>
<feature type="compositionally biased region" description="Basic residues" evidence="12">
    <location>
        <begin position="326"/>
        <end position="336"/>
    </location>
</feature>
<evidence type="ECO:0000256" key="4">
    <source>
        <dbReference type="ARBA" id="ARBA00022771"/>
    </source>
</evidence>
<evidence type="ECO:0000313" key="15">
    <source>
        <dbReference type="Proteomes" id="UP001295794"/>
    </source>
</evidence>
<dbReference type="Gene3D" id="2.20.25.10">
    <property type="match status" value="1"/>
</dbReference>
<evidence type="ECO:0000256" key="9">
    <source>
        <dbReference type="ARBA" id="ARBA00023242"/>
    </source>
</evidence>
<evidence type="ECO:0000259" key="13">
    <source>
        <dbReference type="PROSITE" id="PS51134"/>
    </source>
</evidence>
<dbReference type="AlphaFoldDB" id="A0AAD2GT82"/>
<keyword evidence="7" id="KW-0010">Activator</keyword>
<dbReference type="GO" id="GO:0070897">
    <property type="term" value="P:transcription preinitiation complex assembly"/>
    <property type="evidence" value="ECO:0007669"/>
    <property type="project" value="InterPro"/>
</dbReference>
<evidence type="ECO:0000256" key="12">
    <source>
        <dbReference type="SAM" id="MobiDB-lite"/>
    </source>
</evidence>
<dbReference type="InterPro" id="IPR036915">
    <property type="entry name" value="Cyclin-like_sf"/>
</dbReference>
<dbReference type="EMBL" id="CAVNYO010000041">
    <property type="protein sequence ID" value="CAK5263594.1"/>
    <property type="molecule type" value="Genomic_DNA"/>
</dbReference>
<dbReference type="Gene3D" id="1.20.5.650">
    <property type="entry name" value="Single helix bin"/>
    <property type="match status" value="1"/>
</dbReference>
<dbReference type="GO" id="GO:0017025">
    <property type="term" value="F:TBP-class protein binding"/>
    <property type="evidence" value="ECO:0007669"/>
    <property type="project" value="InterPro"/>
</dbReference>
<keyword evidence="9" id="KW-0539">Nucleus</keyword>
<proteinExistence type="inferred from homology"/>
<keyword evidence="8" id="KW-0804">Transcription</keyword>
<dbReference type="FunFam" id="1.10.472.10:FF:000002">
    <property type="entry name" value="Transcription factor IIIB 90 kDa subunit"/>
    <property type="match status" value="1"/>
</dbReference>
<protein>
    <recommendedName>
        <fullName evidence="10">B-related factor 1</fullName>
    </recommendedName>
</protein>
<dbReference type="PROSITE" id="PS51134">
    <property type="entry name" value="ZF_TFIIB"/>
    <property type="match status" value="1"/>
</dbReference>
<dbReference type="PANTHER" id="PTHR11618:SF4">
    <property type="entry name" value="TRANSCRIPTION FACTOR IIIB 90 KDA SUBUNIT"/>
    <property type="match status" value="1"/>
</dbReference>
<dbReference type="SUPFAM" id="SSF47954">
    <property type="entry name" value="Cyclin-like"/>
    <property type="match status" value="2"/>
</dbReference>
<feature type="compositionally biased region" description="Acidic residues" evidence="12">
    <location>
        <begin position="640"/>
        <end position="660"/>
    </location>
</feature>
<dbReference type="SMART" id="SM00385">
    <property type="entry name" value="CYCLIN"/>
    <property type="match status" value="2"/>
</dbReference>
<feature type="region of interest" description="Disordered" evidence="12">
    <location>
        <begin position="618"/>
        <end position="660"/>
    </location>
</feature>
<evidence type="ECO:0000313" key="14">
    <source>
        <dbReference type="EMBL" id="CAK5263594.1"/>
    </source>
</evidence>
<dbReference type="GO" id="GO:0008270">
    <property type="term" value="F:zinc ion binding"/>
    <property type="evidence" value="ECO:0007669"/>
    <property type="project" value="UniProtKB-KW"/>
</dbReference>
<dbReference type="GO" id="GO:0001006">
    <property type="term" value="F:RNA polymerase III type 3 promoter sequence-specific DNA binding"/>
    <property type="evidence" value="ECO:0007669"/>
    <property type="project" value="TreeGrafter"/>
</dbReference>
<dbReference type="SUPFAM" id="SSF57783">
    <property type="entry name" value="Zinc beta-ribbon"/>
    <property type="match status" value="1"/>
</dbReference>
<dbReference type="Gene3D" id="1.10.472.10">
    <property type="entry name" value="Cyclin-like"/>
    <property type="match status" value="2"/>
</dbReference>
<organism evidence="14 15">
    <name type="scientific">Mycena citricolor</name>
    <dbReference type="NCBI Taxonomy" id="2018698"/>
    <lineage>
        <taxon>Eukaryota</taxon>
        <taxon>Fungi</taxon>
        <taxon>Dikarya</taxon>
        <taxon>Basidiomycota</taxon>
        <taxon>Agaricomycotina</taxon>
        <taxon>Agaricomycetes</taxon>
        <taxon>Agaricomycetidae</taxon>
        <taxon>Agaricales</taxon>
        <taxon>Marasmiineae</taxon>
        <taxon>Mycenaceae</taxon>
        <taxon>Mycena</taxon>
    </lineage>
</organism>
<keyword evidence="3" id="KW-0479">Metal-binding</keyword>
<evidence type="ECO:0000256" key="2">
    <source>
        <dbReference type="ARBA" id="ARBA00010857"/>
    </source>
</evidence>
<dbReference type="PRINTS" id="PR00685">
    <property type="entry name" value="TIFACTORIIB"/>
</dbReference>
<dbReference type="GO" id="GO:0000126">
    <property type="term" value="C:transcription factor TFIIIB complex"/>
    <property type="evidence" value="ECO:0007669"/>
    <property type="project" value="TreeGrafter"/>
</dbReference>
<keyword evidence="5" id="KW-0862">Zinc</keyword>
<keyword evidence="15" id="KW-1185">Reference proteome</keyword>
<comment type="similarity">
    <text evidence="2">Belongs to the TFIIB family.</text>
</comment>
<dbReference type="FunFam" id="1.10.472.10:FF:000007">
    <property type="entry name" value="Transcription factor IIIB 90 kDa subunit"/>
    <property type="match status" value="1"/>
</dbReference>
<evidence type="ECO:0000256" key="1">
    <source>
        <dbReference type="ARBA" id="ARBA00004123"/>
    </source>
</evidence>
<dbReference type="GO" id="GO:0097550">
    <property type="term" value="C:transcription preinitiation complex"/>
    <property type="evidence" value="ECO:0007669"/>
    <property type="project" value="TreeGrafter"/>
</dbReference>
<feature type="region of interest" description="Disordered" evidence="12">
    <location>
        <begin position="312"/>
        <end position="363"/>
    </location>
</feature>
<dbReference type="GO" id="GO:0000995">
    <property type="term" value="F:RNA polymerase III general transcription initiation factor activity"/>
    <property type="evidence" value="ECO:0007669"/>
    <property type="project" value="TreeGrafter"/>
</dbReference>
<accession>A0AAD2GT82</accession>
<evidence type="ECO:0000256" key="5">
    <source>
        <dbReference type="ARBA" id="ARBA00022833"/>
    </source>
</evidence>
<dbReference type="CDD" id="cd20554">
    <property type="entry name" value="CYCLIN_TFIIIB90_rpt2"/>
    <property type="match status" value="1"/>
</dbReference>
<gene>
    <name evidence="14" type="ORF">MYCIT1_LOCUS3087</name>
</gene>
<evidence type="ECO:0000256" key="7">
    <source>
        <dbReference type="ARBA" id="ARBA00023159"/>
    </source>
</evidence>
<name>A0AAD2GT82_9AGAR</name>
<evidence type="ECO:0000256" key="6">
    <source>
        <dbReference type="ARBA" id="ARBA00023015"/>
    </source>
</evidence>
<reference evidence="14" key="1">
    <citation type="submission" date="2023-11" db="EMBL/GenBank/DDBJ databases">
        <authorList>
            <person name="De Vega J J."/>
            <person name="De Vega J J."/>
        </authorList>
    </citation>
    <scope>NUCLEOTIDE SEQUENCE</scope>
</reference>
<keyword evidence="4 11" id="KW-0863">Zinc-finger</keyword>
<evidence type="ECO:0000256" key="10">
    <source>
        <dbReference type="ARBA" id="ARBA00031009"/>
    </source>
</evidence>
<evidence type="ECO:0000256" key="11">
    <source>
        <dbReference type="PROSITE-ProRule" id="PRU00469"/>
    </source>
</evidence>
<feature type="region of interest" description="Disordered" evidence="12">
    <location>
        <begin position="541"/>
        <end position="563"/>
    </location>
</feature>
<feature type="compositionally biased region" description="Polar residues" evidence="12">
    <location>
        <begin position="543"/>
        <end position="555"/>
    </location>
</feature>
<dbReference type="InterPro" id="IPR000812">
    <property type="entry name" value="TFIIB"/>
</dbReference>